<name>A0A8T2SNK6_CERRI</name>
<evidence type="ECO:0000313" key="11">
    <source>
        <dbReference type="EMBL" id="KAH7365505.1"/>
    </source>
</evidence>
<dbReference type="PANTHER" id="PTHR13038">
    <property type="entry name" value="APG9 AUTOPHAGY 9"/>
    <property type="match status" value="1"/>
</dbReference>
<dbReference type="EMBL" id="CM035423">
    <property type="protein sequence ID" value="KAH7365505.1"/>
    <property type="molecule type" value="Genomic_DNA"/>
</dbReference>
<evidence type="ECO:0000256" key="6">
    <source>
        <dbReference type="ARBA" id="ARBA00022989"/>
    </source>
</evidence>
<sequence>MVHKHASTGLLDGDIEVELPDYQRLPSDEEDLGPRNLLQGERTSLEVITDLDVFFDRLYKYYCGKGFWCIIIQRVTELLSLGFTISFSGFFLLIIDWQVLHSCGMHAVEPCDLLNKAVKEHPLDPLTFSKAIVLTYLTLFSLYWCFCFIRFLSQLGEILQVRHFYNHRLQISDRELQTLSWSMLLGNIVKFQETERLCVIRNLSTHDVVMRIMRRENYLIGMVNKGVFAVPIPYWVPGSGPVVSCDWKGNERRQLLTRTLEWCLDWCVLQQMFDRNFLIRQEFLDDAQGLRRRFMTIGAAMFLLSPFLVIFMLVYLFLRHAEEFYHHPSSATSRRWSNLARWIFREFNEVDYLFRQRLNSSHKHAVEYMKQFPSVALSQFAKFLLFVTGGPLIVLLIIALVDESLLEAHIFGRNLLWFAAVLGTITAISQSAVVEEFQVFEPERYLKLASCFTHYMPKHWRGAGNSDKVRREFESLFQYTGMTLVEDLISILVTPYILLFLLPNCVEDILLFVRDFTTRIDGVGDVCSLSVFDFEHHGNQNYGSPFHTEKAARSCQGKMEKSFLNFQSSYPHWIPDVNGQKFLSDLANFQARSSHEQSLQHRLFGSQVCKVENDWLSFLVQPGYGFKWPLSSSNNVKEQLDSCSLRGGISFYGYNLPSCQLYQLVEQYYMSHSFQIGLRREATDLEADSDVGVRKYINFAHPSTPSSISQRVESIRMGSNAGAESSTRGAHQDISCDTDFTGKSISPIDKSHDIFRENVFSDVPEQPHNVRFRQSFFHPGSDAVSQQWARRGESSTLTQGSFLEPPSFGVGHFVGSAYEFSDDSDENQEKAWDLMESRRTLAASVIEEEDSDFDLPFGDVYDSPLGMQDDIQFRR</sequence>
<keyword evidence="4 10" id="KW-0813">Transport</keyword>
<evidence type="ECO:0000256" key="7">
    <source>
        <dbReference type="ARBA" id="ARBA00023006"/>
    </source>
</evidence>
<gene>
    <name evidence="11" type="ORF">KP509_18G031700</name>
</gene>
<dbReference type="PANTHER" id="PTHR13038:SF10">
    <property type="entry name" value="AUTOPHAGY-RELATED PROTEIN 9"/>
    <property type="match status" value="1"/>
</dbReference>
<dbReference type="GO" id="GO:0034727">
    <property type="term" value="P:piecemeal microautophagy of the nucleus"/>
    <property type="evidence" value="ECO:0007669"/>
    <property type="project" value="TreeGrafter"/>
</dbReference>
<dbReference type="InterPro" id="IPR007241">
    <property type="entry name" value="Autophagy-rel_prot_9"/>
</dbReference>
<keyword evidence="9 10" id="KW-0472">Membrane</keyword>
<evidence type="ECO:0000256" key="2">
    <source>
        <dbReference type="ARBA" id="ARBA00006185"/>
    </source>
</evidence>
<dbReference type="GO" id="GO:0006869">
    <property type="term" value="P:lipid transport"/>
    <property type="evidence" value="ECO:0007669"/>
    <property type="project" value="UniProtKB-KW"/>
</dbReference>
<evidence type="ECO:0000313" key="12">
    <source>
        <dbReference type="Proteomes" id="UP000825935"/>
    </source>
</evidence>
<evidence type="ECO:0000256" key="10">
    <source>
        <dbReference type="RuleBase" id="RU364027"/>
    </source>
</evidence>
<evidence type="ECO:0000256" key="1">
    <source>
        <dbReference type="ARBA" id="ARBA00004511"/>
    </source>
</evidence>
<proteinExistence type="inferred from homology"/>
<protein>
    <recommendedName>
        <fullName evidence="3 10">Autophagy-related protein 9</fullName>
    </recommendedName>
</protein>
<comment type="subcellular location">
    <subcellularLocation>
        <location evidence="1 10">Preautophagosomal structure membrane</location>
        <topology evidence="1 10">Multi-pass membrane protein</topology>
    </subcellularLocation>
</comment>
<evidence type="ECO:0000256" key="9">
    <source>
        <dbReference type="ARBA" id="ARBA00023136"/>
    </source>
</evidence>
<evidence type="ECO:0000256" key="8">
    <source>
        <dbReference type="ARBA" id="ARBA00023055"/>
    </source>
</evidence>
<keyword evidence="7 10" id="KW-0072">Autophagy</keyword>
<feature type="transmembrane region" description="Helical" evidence="10">
    <location>
        <begin position="294"/>
        <end position="318"/>
    </location>
</feature>
<feature type="transmembrane region" description="Helical" evidence="10">
    <location>
        <begin position="383"/>
        <end position="402"/>
    </location>
</feature>
<dbReference type="Pfam" id="PF04109">
    <property type="entry name" value="ATG9"/>
    <property type="match status" value="1"/>
</dbReference>
<feature type="transmembrane region" description="Helical" evidence="10">
    <location>
        <begin position="131"/>
        <end position="152"/>
    </location>
</feature>
<dbReference type="GO" id="GO:0005776">
    <property type="term" value="C:autophagosome"/>
    <property type="evidence" value="ECO:0007669"/>
    <property type="project" value="TreeGrafter"/>
</dbReference>
<keyword evidence="6 10" id="KW-1133">Transmembrane helix</keyword>
<accession>A0A8T2SNK6</accession>
<reference evidence="11" key="1">
    <citation type="submission" date="2021-08" db="EMBL/GenBank/DDBJ databases">
        <title>WGS assembly of Ceratopteris richardii.</title>
        <authorList>
            <person name="Marchant D.B."/>
            <person name="Chen G."/>
            <person name="Jenkins J."/>
            <person name="Shu S."/>
            <person name="Leebens-Mack J."/>
            <person name="Grimwood J."/>
            <person name="Schmutz J."/>
            <person name="Soltis P."/>
            <person name="Soltis D."/>
            <person name="Chen Z.-H."/>
        </authorList>
    </citation>
    <scope>NUCLEOTIDE SEQUENCE</scope>
    <source>
        <strain evidence="11">Whitten #5841</strain>
        <tissue evidence="11">Leaf</tissue>
    </source>
</reference>
<evidence type="ECO:0000256" key="4">
    <source>
        <dbReference type="ARBA" id="ARBA00022448"/>
    </source>
</evidence>
<keyword evidence="8 10" id="KW-0445">Lipid transport</keyword>
<dbReference type="GO" id="GO:0034497">
    <property type="term" value="P:protein localization to phagophore assembly site"/>
    <property type="evidence" value="ECO:0007669"/>
    <property type="project" value="TreeGrafter"/>
</dbReference>
<feature type="transmembrane region" description="Helical" evidence="10">
    <location>
        <begin position="414"/>
        <end position="434"/>
    </location>
</feature>
<dbReference type="AlphaFoldDB" id="A0A8T2SNK6"/>
<evidence type="ECO:0000256" key="3">
    <source>
        <dbReference type="ARBA" id="ARBA00018074"/>
    </source>
</evidence>
<dbReference type="Proteomes" id="UP000825935">
    <property type="component" value="Chromosome 18"/>
</dbReference>
<keyword evidence="12" id="KW-1185">Reference proteome</keyword>
<dbReference type="GO" id="GO:0061709">
    <property type="term" value="P:reticulophagy"/>
    <property type="evidence" value="ECO:0007669"/>
    <property type="project" value="TreeGrafter"/>
</dbReference>
<comment type="function">
    <text evidence="10">Phospholipid scramblase involved in autophagy. Cycles between the preautophagosomal structure/phagophore assembly site (PAS) and the cytoplasmic vesicle pool and supplies membrane for the growing autophagosome. Lipid scramblase activity plays a key role in preautophagosomal structure/phagophore assembly by distributing the phospholipids that arrive through ATG2 from the cytoplasmic to the luminal leaflet of the bilayer, thereby driving autophagosomal membrane expansion.</text>
</comment>
<dbReference type="GO" id="GO:0034045">
    <property type="term" value="C:phagophore assembly site membrane"/>
    <property type="evidence" value="ECO:0007669"/>
    <property type="project" value="UniProtKB-SubCell"/>
</dbReference>
<organism evidence="11 12">
    <name type="scientific">Ceratopteris richardii</name>
    <name type="common">Triangle waterfern</name>
    <dbReference type="NCBI Taxonomy" id="49495"/>
    <lineage>
        <taxon>Eukaryota</taxon>
        <taxon>Viridiplantae</taxon>
        <taxon>Streptophyta</taxon>
        <taxon>Embryophyta</taxon>
        <taxon>Tracheophyta</taxon>
        <taxon>Polypodiopsida</taxon>
        <taxon>Polypodiidae</taxon>
        <taxon>Polypodiales</taxon>
        <taxon>Pteridineae</taxon>
        <taxon>Pteridaceae</taxon>
        <taxon>Parkerioideae</taxon>
        <taxon>Ceratopteris</taxon>
    </lineage>
</organism>
<comment type="caution">
    <text evidence="11">The sequence shown here is derived from an EMBL/GenBank/DDBJ whole genome shotgun (WGS) entry which is preliminary data.</text>
</comment>
<evidence type="ECO:0000256" key="5">
    <source>
        <dbReference type="ARBA" id="ARBA00022692"/>
    </source>
</evidence>
<feature type="transmembrane region" description="Helical" evidence="10">
    <location>
        <begin position="78"/>
        <end position="100"/>
    </location>
</feature>
<keyword evidence="5 10" id="KW-0812">Transmembrane</keyword>
<dbReference type="OrthoDB" id="2020634at2759"/>
<dbReference type="GO" id="GO:0000422">
    <property type="term" value="P:autophagy of mitochondrion"/>
    <property type="evidence" value="ECO:0007669"/>
    <property type="project" value="TreeGrafter"/>
</dbReference>
<comment type="similarity">
    <text evidence="2 10">Belongs to the ATG9 family.</text>
</comment>
<dbReference type="OMA" id="FHHAPVE"/>